<reference evidence="1 2" key="1">
    <citation type="submission" date="2018-04" db="EMBL/GenBank/DDBJ databases">
        <title>Draft genome sequence of Pseudomonas syringae pv. actinidiae biovar 1 strains isolated from kiwifruit in Kagawa prefecture.</title>
        <authorList>
            <person name="Tabuchi M."/>
            <person name="Saito M."/>
            <person name="Fujiwara S."/>
            <person name="Sasa N."/>
            <person name="Akimitsu K."/>
            <person name="Gomi K."/>
            <person name="Konishi-Sugita S."/>
            <person name="Hamano K."/>
            <person name="Kataoka I."/>
        </authorList>
    </citation>
    <scope>NUCLEOTIDE SEQUENCE [LARGE SCALE GENOMIC DNA]</scope>
    <source>
        <strain evidence="1 2">MAFF212206</strain>
    </source>
</reference>
<proteinExistence type="predicted"/>
<organism evidence="1 2">
    <name type="scientific">Pseudomonas syringae pv. actinidiae</name>
    <dbReference type="NCBI Taxonomy" id="103796"/>
    <lineage>
        <taxon>Bacteria</taxon>
        <taxon>Pseudomonadati</taxon>
        <taxon>Pseudomonadota</taxon>
        <taxon>Gammaproteobacteria</taxon>
        <taxon>Pseudomonadales</taxon>
        <taxon>Pseudomonadaceae</taxon>
        <taxon>Pseudomonas</taxon>
        <taxon>Pseudomonas syringae</taxon>
    </lineage>
</organism>
<gene>
    <name evidence="1" type="ORF">KPSA1_01015</name>
</gene>
<sequence>MCLVSIDWLLSGLITIMMPVMPRTKIHRVPRDERAGVLNNEPYNTQL</sequence>
<dbReference type="EMBL" id="BGJZ01000041">
    <property type="protein sequence ID" value="GBH07655.1"/>
    <property type="molecule type" value="Genomic_DNA"/>
</dbReference>
<accession>A0A2V0QBC9</accession>
<protein>
    <submittedName>
        <fullName evidence="1">Soluble lytic murein transglycosylase and related regulatory protein</fullName>
    </submittedName>
</protein>
<evidence type="ECO:0000313" key="2">
    <source>
        <dbReference type="Proteomes" id="UP000247480"/>
    </source>
</evidence>
<comment type="caution">
    <text evidence="1">The sequence shown here is derived from an EMBL/GenBank/DDBJ whole genome shotgun (WGS) entry which is preliminary data.</text>
</comment>
<dbReference type="AlphaFoldDB" id="A0A2V0QBC9"/>
<dbReference type="Proteomes" id="UP000247480">
    <property type="component" value="Unassembled WGS sequence"/>
</dbReference>
<evidence type="ECO:0000313" key="1">
    <source>
        <dbReference type="EMBL" id="GBH07655.1"/>
    </source>
</evidence>
<name>A0A2V0QBC9_PSESF</name>